<proteinExistence type="predicted"/>
<accession>A0A149PXT4</accession>
<evidence type="ECO:0000313" key="2">
    <source>
        <dbReference type="Proteomes" id="UP000075613"/>
    </source>
</evidence>
<reference evidence="1 2" key="1">
    <citation type="journal article" date="2015" name="Int. J. Syst. Evol. Microbiol.">
        <title>Burkholderia monticola sp. nov., isolated from mountain soil.</title>
        <authorList>
            <person name="Baek I."/>
            <person name="Seo B."/>
            <person name="Lee I."/>
            <person name="Yi H."/>
            <person name="Chun J."/>
        </authorList>
    </citation>
    <scope>NUCLEOTIDE SEQUENCE [LARGE SCALE GENOMIC DNA]</scope>
    <source>
        <strain evidence="1 2">JC2948</strain>
    </source>
</reference>
<dbReference type="EMBL" id="LRBG01000004">
    <property type="protein sequence ID" value="KXU89819.1"/>
    <property type="molecule type" value="Genomic_DNA"/>
</dbReference>
<protein>
    <submittedName>
        <fullName evidence="1">Uncharacterized protein</fullName>
    </submittedName>
</protein>
<organism evidence="1 2">
    <name type="scientific">Paraburkholderia monticola</name>
    <dbReference type="NCBI Taxonomy" id="1399968"/>
    <lineage>
        <taxon>Bacteria</taxon>
        <taxon>Pseudomonadati</taxon>
        <taxon>Pseudomonadota</taxon>
        <taxon>Betaproteobacteria</taxon>
        <taxon>Burkholderiales</taxon>
        <taxon>Burkholderiaceae</taxon>
        <taxon>Paraburkholderia</taxon>
    </lineage>
</organism>
<gene>
    <name evidence="1" type="ORF">CI15_06430</name>
</gene>
<dbReference type="Proteomes" id="UP000075613">
    <property type="component" value="Unassembled WGS sequence"/>
</dbReference>
<comment type="caution">
    <text evidence="1">The sequence shown here is derived from an EMBL/GenBank/DDBJ whole genome shotgun (WGS) entry which is preliminary data.</text>
</comment>
<dbReference type="AlphaFoldDB" id="A0A149PXT4"/>
<dbReference type="RefSeq" id="WP_062125361.1">
    <property type="nucleotide sequence ID" value="NZ_LRBG01000004.1"/>
</dbReference>
<name>A0A149PXT4_9BURK</name>
<evidence type="ECO:0000313" key="1">
    <source>
        <dbReference type="EMBL" id="KXU89819.1"/>
    </source>
</evidence>
<sequence>MRIFLSLRIEKLIRDTNFFKRHARVSTLVERFASDDFLDSVPPQFRPVNTAGLGLDKLLCEPNAY</sequence>
<keyword evidence="2" id="KW-1185">Reference proteome</keyword>